<reference evidence="9" key="1">
    <citation type="submission" date="2016-10" db="EMBL/GenBank/DDBJ databases">
        <authorList>
            <person name="Varghese N."/>
        </authorList>
    </citation>
    <scope>NUCLEOTIDE SEQUENCE [LARGE SCALE GENOMIC DNA]</scope>
    <source>
        <strain evidence="9">DSM 20406</strain>
    </source>
</reference>
<dbReference type="EMBL" id="FNYK01000124">
    <property type="protein sequence ID" value="SEJ36035.1"/>
    <property type="molecule type" value="Genomic_DNA"/>
</dbReference>
<dbReference type="PANTHER" id="PTHR33217:SF8">
    <property type="entry name" value="MUTATOR FAMILY TRANSPOSASE"/>
    <property type="match status" value="1"/>
</dbReference>
<protein>
    <recommendedName>
        <fullName evidence="6">Mutator family transposase</fullName>
    </recommendedName>
</protein>
<comment type="similarity">
    <text evidence="2 6">Belongs to the transposase mutator family.</text>
</comment>
<comment type="function">
    <text evidence="1 6">Required for the transposition of the insertion element.</text>
</comment>
<accession>A0A1H6YGZ5</accession>
<sequence length="405" mass="46868">MNHFTSLLVRNLLNNAHNLPEFESVLSEVFRQQLEEAVNDVLSYELEQFLGYERYKHTDKEDSRNGFRPERKIDTKYGAITVRMPRDRLGLFVSALIPPYMRRTEGTENTVVDLFNLGLTNSEIAEAIDRMYGTKVSRSTVSNITNRIISSIESFKSRQLASEYAVIYIDATMMALRRDTVQKEAVHIALGIRTDGTKEIIDYSIAPNESKSNWKEMIESIRERGVTRVALFCTDGLSGMEEVISSVYPMARIQRCLLHVQRNIASKCRVSDRAEITEDFKAVYTAASREAAVGGLESFYTKWNRKYPKIVDALKSNSNMLTFYDFPKEIRSSIYTTNMIESYNKQLKRHFKAKEQFPTELSEEKYLVSQFERYNEKFLSRVHKGFGKVTSFWFNDSHEDSTYSI</sequence>
<evidence type="ECO:0000256" key="4">
    <source>
        <dbReference type="ARBA" id="ARBA00023125"/>
    </source>
</evidence>
<keyword evidence="6" id="KW-0814">Transposable element</keyword>
<dbReference type="Proteomes" id="UP000183028">
    <property type="component" value="Unassembled WGS sequence"/>
</dbReference>
<dbReference type="PANTHER" id="PTHR33217">
    <property type="entry name" value="TRANSPOSASE FOR INSERTION SEQUENCE ELEMENT IS1081"/>
    <property type="match status" value="1"/>
</dbReference>
<evidence type="ECO:0000256" key="3">
    <source>
        <dbReference type="ARBA" id="ARBA00022578"/>
    </source>
</evidence>
<dbReference type="STRING" id="322505.SAMN04487836_1721"/>
<gene>
    <name evidence="7" type="ORF">SAMN04487834_11081</name>
    <name evidence="8" type="ORF">SAMN04487834_11241</name>
</gene>
<dbReference type="GO" id="GO:0004803">
    <property type="term" value="F:transposase activity"/>
    <property type="evidence" value="ECO:0007669"/>
    <property type="project" value="UniProtKB-UniRule"/>
</dbReference>
<evidence type="ECO:0000256" key="6">
    <source>
        <dbReference type="RuleBase" id="RU365089"/>
    </source>
</evidence>
<reference evidence="8" key="2">
    <citation type="submission" date="2016-10" db="EMBL/GenBank/DDBJ databases">
        <authorList>
            <person name="de Groot N.N."/>
        </authorList>
    </citation>
    <scope>NUCLEOTIDE SEQUENCE [LARGE SCALE GENOMIC DNA]</scope>
    <source>
        <strain evidence="8">DSM 20406</strain>
    </source>
</reference>
<dbReference type="NCBIfam" id="NF033543">
    <property type="entry name" value="transpos_IS256"/>
    <property type="match status" value="1"/>
</dbReference>
<dbReference type="GO" id="GO:0003677">
    <property type="term" value="F:DNA binding"/>
    <property type="evidence" value="ECO:0007669"/>
    <property type="project" value="UniProtKB-UniRule"/>
</dbReference>
<dbReference type="EMBL" id="FNYK01000108">
    <property type="protein sequence ID" value="SEJ32391.1"/>
    <property type="molecule type" value="Genomic_DNA"/>
</dbReference>
<evidence type="ECO:0000256" key="2">
    <source>
        <dbReference type="ARBA" id="ARBA00010961"/>
    </source>
</evidence>
<evidence type="ECO:0000313" key="8">
    <source>
        <dbReference type="EMBL" id="SEJ36035.1"/>
    </source>
</evidence>
<dbReference type="Pfam" id="PF00872">
    <property type="entry name" value="Transposase_mut"/>
    <property type="match status" value="1"/>
</dbReference>
<keyword evidence="9" id="KW-1185">Reference proteome</keyword>
<evidence type="ECO:0000256" key="1">
    <source>
        <dbReference type="ARBA" id="ARBA00002190"/>
    </source>
</evidence>
<proteinExistence type="inferred from homology"/>
<dbReference type="RefSeq" id="WP_074732880.1">
    <property type="nucleotide sequence ID" value="NZ_FNYK01000108.1"/>
</dbReference>
<keyword evidence="3 6" id="KW-0815">Transposition</keyword>
<dbReference type="AlphaFoldDB" id="A0A1H6YGZ5"/>
<dbReference type="PROSITE" id="PS01007">
    <property type="entry name" value="TRANSPOSASE_MUTATOR"/>
    <property type="match status" value="1"/>
</dbReference>
<keyword evidence="4 6" id="KW-0238">DNA-binding</keyword>
<dbReference type="GO" id="GO:0006313">
    <property type="term" value="P:DNA transposition"/>
    <property type="evidence" value="ECO:0007669"/>
    <property type="project" value="UniProtKB-UniRule"/>
</dbReference>
<keyword evidence="5 6" id="KW-0233">DNA recombination</keyword>
<evidence type="ECO:0000313" key="9">
    <source>
        <dbReference type="Proteomes" id="UP000183028"/>
    </source>
</evidence>
<organism evidence="8 9">
    <name type="scientific">Sharpea azabuensis</name>
    <dbReference type="NCBI Taxonomy" id="322505"/>
    <lineage>
        <taxon>Bacteria</taxon>
        <taxon>Bacillati</taxon>
        <taxon>Bacillota</taxon>
        <taxon>Erysipelotrichia</taxon>
        <taxon>Erysipelotrichales</taxon>
        <taxon>Coprobacillaceae</taxon>
        <taxon>Sharpea</taxon>
    </lineage>
</organism>
<evidence type="ECO:0000256" key="5">
    <source>
        <dbReference type="ARBA" id="ARBA00023172"/>
    </source>
</evidence>
<evidence type="ECO:0000313" key="7">
    <source>
        <dbReference type="EMBL" id="SEJ32391.1"/>
    </source>
</evidence>
<name>A0A1H6YGZ5_9FIRM</name>
<dbReference type="eggNOG" id="COG3328">
    <property type="taxonomic scope" value="Bacteria"/>
</dbReference>
<dbReference type="InterPro" id="IPR001207">
    <property type="entry name" value="Transposase_mutator"/>
</dbReference>